<dbReference type="InterPro" id="IPR031825">
    <property type="entry name" value="RXLR"/>
</dbReference>
<comment type="caution">
    <text evidence="6">The sequence shown here is derived from an EMBL/GenBank/DDBJ whole genome shotgun (WGS) entry which is preliminary data.</text>
</comment>
<accession>A0A8J5IXH1</accession>
<keyword evidence="3 5" id="KW-0964">Secreted</keyword>
<dbReference type="EMBL" id="JAENGY010002393">
    <property type="protein sequence ID" value="KAG6944362.1"/>
    <property type="molecule type" value="Genomic_DNA"/>
</dbReference>
<comment type="domain">
    <text evidence="5">The RxLR-dEER motif acts to carry the protein into the host cell cytoplasm through binding to cell surface phosphatidylinositol-3-phosphate.</text>
</comment>
<name>A0A8J5IXH1_9STRA</name>
<evidence type="ECO:0000256" key="3">
    <source>
        <dbReference type="ARBA" id="ARBA00022525"/>
    </source>
</evidence>
<gene>
    <name evidence="6" type="ORF">JG688_00017122</name>
</gene>
<evidence type="ECO:0000256" key="2">
    <source>
        <dbReference type="ARBA" id="ARBA00010400"/>
    </source>
</evidence>
<comment type="subcellular location">
    <subcellularLocation>
        <location evidence="1 5">Secreted</location>
    </subcellularLocation>
</comment>
<comment type="function">
    <text evidence="5">Effector that suppresses plant defense responses during pathogen infection.</text>
</comment>
<organism evidence="6 7">
    <name type="scientific">Phytophthora aleatoria</name>
    <dbReference type="NCBI Taxonomy" id="2496075"/>
    <lineage>
        <taxon>Eukaryota</taxon>
        <taxon>Sar</taxon>
        <taxon>Stramenopiles</taxon>
        <taxon>Oomycota</taxon>
        <taxon>Peronosporomycetes</taxon>
        <taxon>Peronosporales</taxon>
        <taxon>Peronosporaceae</taxon>
        <taxon>Phytophthora</taxon>
    </lineage>
</organism>
<sequence>MTPELSPVFAFADIHNGKRFLRTDTTEDEDVEERAATGLKIPALEEGGPGTSSARVQNWLKEGYEVDDVFVALKLDLVKGNIFESLKFKTWVKFATTLDKQNAGEGMTRTLTTKFGDVRLAKMLRFTNEGSTRAISTKVQRAQFDFWFKEGMRPRYIFRTFFKADVEAAIGKLGRSILGQYQTYLSKNHPDWSKNIYW</sequence>
<dbReference type="AlphaFoldDB" id="A0A8J5IXH1"/>
<evidence type="ECO:0000313" key="6">
    <source>
        <dbReference type="EMBL" id="KAG6944362.1"/>
    </source>
</evidence>
<keyword evidence="7" id="KW-1185">Reference proteome</keyword>
<reference evidence="6" key="1">
    <citation type="submission" date="2021-01" db="EMBL/GenBank/DDBJ databases">
        <title>Phytophthora aleatoria, a newly-described species from Pinus radiata is distinct from Phytophthora cactorum isolates based on comparative genomics.</title>
        <authorList>
            <person name="Mcdougal R."/>
            <person name="Panda P."/>
            <person name="Williams N."/>
            <person name="Studholme D.J."/>
        </authorList>
    </citation>
    <scope>NUCLEOTIDE SEQUENCE</scope>
    <source>
        <strain evidence="6">NZFS 4037</strain>
    </source>
</reference>
<evidence type="ECO:0000256" key="5">
    <source>
        <dbReference type="RuleBase" id="RU367124"/>
    </source>
</evidence>
<keyword evidence="4" id="KW-0732">Signal</keyword>
<protein>
    <recommendedName>
        <fullName evidence="5">RxLR effector protein</fullName>
    </recommendedName>
</protein>
<evidence type="ECO:0000256" key="1">
    <source>
        <dbReference type="ARBA" id="ARBA00004613"/>
    </source>
</evidence>
<dbReference type="Proteomes" id="UP000709295">
    <property type="component" value="Unassembled WGS sequence"/>
</dbReference>
<evidence type="ECO:0000313" key="7">
    <source>
        <dbReference type="Proteomes" id="UP000709295"/>
    </source>
</evidence>
<proteinExistence type="inferred from homology"/>
<evidence type="ECO:0000256" key="4">
    <source>
        <dbReference type="ARBA" id="ARBA00022729"/>
    </source>
</evidence>
<comment type="similarity">
    <text evidence="2 5">Belongs to the RxLR effector family.</text>
</comment>
<dbReference type="Pfam" id="PF16810">
    <property type="entry name" value="RXLR"/>
    <property type="match status" value="1"/>
</dbReference>